<comment type="caution">
    <text evidence="3">The sequence shown here is derived from an EMBL/GenBank/DDBJ whole genome shotgun (WGS) entry which is preliminary data.</text>
</comment>
<sequence>MSETNEKQTGFLDDLALRRLNRSIVEDYMSRKGEGRKTRYLLFTEDGSAGLYTTDTGEPIVSIGHETLRAHGEWSLRMFPDWEWKNVKVFETQDPNYFWVECDGEGQILYPDYPSGYYKNHFLHSFEMENGKIRRNREFMNPFQQMRALGMELPKIRRGAIPTGGR</sequence>
<evidence type="ECO:0000256" key="2">
    <source>
        <dbReference type="ARBA" id="ARBA00023194"/>
    </source>
</evidence>
<comment type="similarity">
    <text evidence="1">Belongs to the PhzA/PhzB family.</text>
</comment>
<dbReference type="Gene3D" id="3.10.450.50">
    <property type="match status" value="1"/>
</dbReference>
<evidence type="ECO:0000313" key="4">
    <source>
        <dbReference type="Proteomes" id="UP000621307"/>
    </source>
</evidence>
<reference evidence="3 4" key="1">
    <citation type="journal article" date="2020" name="ISME J.">
        <title>Comparative genomics reveals insights into cyanobacterial evolution and habitat adaptation.</title>
        <authorList>
            <person name="Chen M.Y."/>
            <person name="Teng W.K."/>
            <person name="Zhao L."/>
            <person name="Hu C.X."/>
            <person name="Zhou Y.K."/>
            <person name="Han B.P."/>
            <person name="Song L.R."/>
            <person name="Shu W.S."/>
        </authorList>
    </citation>
    <scope>NUCLEOTIDE SEQUENCE [LARGE SCALE GENOMIC DNA]</scope>
    <source>
        <strain evidence="3 4">FACHB-3921</strain>
    </source>
</reference>
<evidence type="ECO:0000256" key="1">
    <source>
        <dbReference type="ARBA" id="ARBA00009377"/>
    </source>
</evidence>
<protein>
    <submittedName>
        <fullName evidence="3">PhzA/PhzB family protein</fullName>
    </submittedName>
</protein>
<keyword evidence="2" id="KW-0045">Antibiotic biosynthesis</keyword>
<dbReference type="InterPro" id="IPR004964">
    <property type="entry name" value="PhzA_PhzB"/>
</dbReference>
<dbReference type="EMBL" id="JACJQL010000094">
    <property type="protein sequence ID" value="MBD2255423.1"/>
    <property type="molecule type" value="Genomic_DNA"/>
</dbReference>
<gene>
    <name evidence="3" type="ORF">H6G14_29880</name>
</gene>
<dbReference type="SUPFAM" id="SSF54427">
    <property type="entry name" value="NTF2-like"/>
    <property type="match status" value="1"/>
</dbReference>
<evidence type="ECO:0000313" key="3">
    <source>
        <dbReference type="EMBL" id="MBD2255423.1"/>
    </source>
</evidence>
<keyword evidence="4" id="KW-1185">Reference proteome</keyword>
<accession>A0ABR8BNA7</accession>
<dbReference type="Pfam" id="PF03284">
    <property type="entry name" value="PHZA_PHZB"/>
    <property type="match status" value="1"/>
</dbReference>
<organism evidence="3 4">
    <name type="scientific">Nostoc parmelioides FACHB-3921</name>
    <dbReference type="NCBI Taxonomy" id="2692909"/>
    <lineage>
        <taxon>Bacteria</taxon>
        <taxon>Bacillati</taxon>
        <taxon>Cyanobacteriota</taxon>
        <taxon>Cyanophyceae</taxon>
        <taxon>Nostocales</taxon>
        <taxon>Nostocaceae</taxon>
        <taxon>Nostoc</taxon>
    </lineage>
</organism>
<name>A0ABR8BNA7_9NOSO</name>
<proteinExistence type="inferred from homology"/>
<dbReference type="Proteomes" id="UP000621307">
    <property type="component" value="Unassembled WGS sequence"/>
</dbReference>
<dbReference type="InterPro" id="IPR032710">
    <property type="entry name" value="NTF2-like_dom_sf"/>
</dbReference>